<dbReference type="Gene3D" id="2.115.10.20">
    <property type="entry name" value="Glycosyl hydrolase domain, family 43"/>
    <property type="match status" value="1"/>
</dbReference>
<comment type="caution">
    <text evidence="11">The sequence shown here is derived from an EMBL/GenBank/DDBJ whole genome shotgun (WGS) entry which is preliminary data.</text>
</comment>
<keyword evidence="12" id="KW-1185">Reference proteome</keyword>
<dbReference type="EC" id="3.2.1.55" evidence="3"/>
<feature type="signal peptide" evidence="9">
    <location>
        <begin position="1"/>
        <end position="24"/>
    </location>
</feature>
<dbReference type="InterPro" id="IPR007934">
    <property type="entry name" value="AbfB_ABD"/>
</dbReference>
<dbReference type="SUPFAM" id="SSF75005">
    <property type="entry name" value="Arabinanase/levansucrase/invertase"/>
    <property type="match status" value="1"/>
</dbReference>
<keyword evidence="6 7" id="KW-0326">Glycosidase</keyword>
<dbReference type="EMBL" id="JAADYS010002438">
    <property type="protein sequence ID" value="KAF4458510.1"/>
    <property type="molecule type" value="Genomic_DNA"/>
</dbReference>
<dbReference type="Pfam" id="PF05270">
    <property type="entry name" value="AbfB"/>
    <property type="match status" value="1"/>
</dbReference>
<keyword evidence="5 7" id="KW-0378">Hydrolase</keyword>
<name>A0A8H4KYR1_9HYPO</name>
<evidence type="ECO:0000313" key="12">
    <source>
        <dbReference type="Proteomes" id="UP000554235"/>
    </source>
</evidence>
<evidence type="ECO:0000256" key="4">
    <source>
        <dbReference type="ARBA" id="ARBA00022729"/>
    </source>
</evidence>
<evidence type="ECO:0000313" key="11">
    <source>
        <dbReference type="EMBL" id="KAF4458510.1"/>
    </source>
</evidence>
<evidence type="ECO:0000256" key="3">
    <source>
        <dbReference type="ARBA" id="ARBA00012670"/>
    </source>
</evidence>
<keyword evidence="4 9" id="KW-0732">Signal</keyword>
<dbReference type="PANTHER" id="PTHR43817:SF1">
    <property type="entry name" value="HYDROLASE, FAMILY 43, PUTATIVE (AFU_ORTHOLOGUE AFUA_3G01660)-RELATED"/>
    <property type="match status" value="1"/>
</dbReference>
<dbReference type="AlphaFoldDB" id="A0A8H4KYR1"/>
<evidence type="ECO:0000256" key="2">
    <source>
        <dbReference type="ARBA" id="ARBA00009865"/>
    </source>
</evidence>
<dbReference type="InterPro" id="IPR036195">
    <property type="entry name" value="AbfB_ABD_sf"/>
</dbReference>
<dbReference type="InterPro" id="IPR006710">
    <property type="entry name" value="Glyco_hydro_43"/>
</dbReference>
<evidence type="ECO:0000256" key="1">
    <source>
        <dbReference type="ARBA" id="ARBA00001462"/>
    </source>
</evidence>
<dbReference type="Pfam" id="PF04616">
    <property type="entry name" value="Glyco_hydro_43"/>
    <property type="match status" value="1"/>
</dbReference>
<dbReference type="GO" id="GO:0046556">
    <property type="term" value="F:alpha-L-arabinofuranosidase activity"/>
    <property type="evidence" value="ECO:0007669"/>
    <property type="project" value="UniProtKB-EC"/>
</dbReference>
<dbReference type="CDD" id="cd23265">
    <property type="entry name" value="beta-trefoil_ABD_ABFB-like"/>
    <property type="match status" value="1"/>
</dbReference>
<feature type="compositionally biased region" description="Polar residues" evidence="8">
    <location>
        <begin position="284"/>
        <end position="297"/>
    </location>
</feature>
<evidence type="ECO:0000256" key="9">
    <source>
        <dbReference type="SAM" id="SignalP"/>
    </source>
</evidence>
<feature type="domain" description="Alpha-L-arabinofuranosidase B arabinose-binding" evidence="10">
    <location>
        <begin position="360"/>
        <end position="470"/>
    </location>
</feature>
<feature type="region of interest" description="Disordered" evidence="8">
    <location>
        <begin position="273"/>
        <end position="297"/>
    </location>
</feature>
<dbReference type="GO" id="GO:0046373">
    <property type="term" value="P:L-arabinose metabolic process"/>
    <property type="evidence" value="ECO:0007669"/>
    <property type="project" value="InterPro"/>
</dbReference>
<dbReference type="Gene3D" id="2.80.10.50">
    <property type="match status" value="1"/>
</dbReference>
<feature type="chain" id="PRO_5034931308" description="non-reducing end alpha-L-arabinofuranosidase" evidence="9">
    <location>
        <begin position="25"/>
        <end position="491"/>
    </location>
</feature>
<dbReference type="InterPro" id="IPR023296">
    <property type="entry name" value="Glyco_hydro_beta-prop_sf"/>
</dbReference>
<organism evidence="11 12">
    <name type="scientific">Fusarium albosuccineum</name>
    <dbReference type="NCBI Taxonomy" id="1237068"/>
    <lineage>
        <taxon>Eukaryota</taxon>
        <taxon>Fungi</taxon>
        <taxon>Dikarya</taxon>
        <taxon>Ascomycota</taxon>
        <taxon>Pezizomycotina</taxon>
        <taxon>Sordariomycetes</taxon>
        <taxon>Hypocreomycetidae</taxon>
        <taxon>Hypocreales</taxon>
        <taxon>Nectriaceae</taxon>
        <taxon>Fusarium</taxon>
        <taxon>Fusarium decemcellulare species complex</taxon>
    </lineage>
</organism>
<comment type="similarity">
    <text evidence="2 7">Belongs to the glycosyl hydrolase 43 family.</text>
</comment>
<dbReference type="SUPFAM" id="SSF110221">
    <property type="entry name" value="AbfB domain"/>
    <property type="match status" value="1"/>
</dbReference>
<comment type="catalytic activity">
    <reaction evidence="1">
        <text>Hydrolysis of terminal non-reducing alpha-L-arabinofuranoside residues in alpha-L-arabinosides.</text>
        <dbReference type="EC" id="3.2.1.55"/>
    </reaction>
</comment>
<dbReference type="OrthoDB" id="272289at2759"/>
<dbReference type="Proteomes" id="UP000554235">
    <property type="component" value="Unassembled WGS sequence"/>
</dbReference>
<evidence type="ECO:0000256" key="7">
    <source>
        <dbReference type="RuleBase" id="RU361187"/>
    </source>
</evidence>
<accession>A0A8H4KYR1</accession>
<gene>
    <name evidence="11" type="ORF">FALBO_14756</name>
</gene>
<protein>
    <recommendedName>
        <fullName evidence="3">non-reducing end alpha-L-arabinofuranosidase</fullName>
        <ecNumber evidence="3">3.2.1.55</ecNumber>
    </recommendedName>
</protein>
<evidence type="ECO:0000256" key="6">
    <source>
        <dbReference type="ARBA" id="ARBA00023295"/>
    </source>
</evidence>
<evidence type="ECO:0000256" key="8">
    <source>
        <dbReference type="SAM" id="MobiDB-lite"/>
    </source>
</evidence>
<evidence type="ECO:0000256" key="5">
    <source>
        <dbReference type="ARBA" id="ARBA00022801"/>
    </source>
</evidence>
<reference evidence="11 12" key="1">
    <citation type="submission" date="2020-01" db="EMBL/GenBank/DDBJ databases">
        <title>Identification and distribution of gene clusters putatively required for synthesis of sphingolipid metabolism inhibitors in phylogenetically diverse species of the filamentous fungus Fusarium.</title>
        <authorList>
            <person name="Kim H.-S."/>
            <person name="Busman M."/>
            <person name="Brown D.W."/>
            <person name="Divon H."/>
            <person name="Uhlig S."/>
            <person name="Proctor R.H."/>
        </authorList>
    </citation>
    <scope>NUCLEOTIDE SEQUENCE [LARGE SCALE GENOMIC DNA]</scope>
    <source>
        <strain evidence="11 12">NRRL 20459</strain>
    </source>
</reference>
<evidence type="ECO:0000259" key="10">
    <source>
        <dbReference type="Pfam" id="PF05270"/>
    </source>
</evidence>
<proteinExistence type="inferred from homology"/>
<dbReference type="PANTHER" id="PTHR43817">
    <property type="entry name" value="GLYCOSYL HYDROLASE"/>
    <property type="match status" value="1"/>
</dbReference>
<sequence>MVSLTSLVKSATISLLATLPTSLASPLTHHLAARDYESAGNTISPAVVYNNTIVEQRADPHILKHTDGQYYLAATVPAYDKVVLRSASTIQGLQDAEEVTIFERHGIYNGYVWAPELWHIDGKWYVYVALGVNGTWNIRPGVLEGVGDNPLTAKWTVKGTVKTNWETFSLDMHYFQANGVKYLTWAQNDPDSGEGGTGLYLAPMKNPWTVELPATRISYPDLPWERIGHNVNEGAAVIKRGGKLFLAYSASATDHNYRVGLLTADEDADLMDPSSWKKSPTPVFGSNNETSQYGPGHNSFTVSEDGKSDIFVYHDRAYKDIQGDPLNNPDRRTRVQKLYWRADGTPDFGIPVPDGLTPIRLRSSADERLYVRHKGSEQAVAEGDIDELAETQFRIVEPGLAGRGTVSLESTNLPGQYLYQSHGGIALSKNNGSQRFKATASFKQVKGLSDKKGVSFKAIGYGNEYIKVGHKSRLDVGHVGKKREWATFYLE</sequence>